<dbReference type="GO" id="GO:0071111">
    <property type="term" value="F:cyclic-guanylate-specific phosphodiesterase activity"/>
    <property type="evidence" value="ECO:0007669"/>
    <property type="project" value="InterPro"/>
</dbReference>
<dbReference type="InterPro" id="IPR035919">
    <property type="entry name" value="EAL_sf"/>
</dbReference>
<dbReference type="SUPFAM" id="SSF141868">
    <property type="entry name" value="EAL domain-like"/>
    <property type="match status" value="1"/>
</dbReference>
<dbReference type="Gene3D" id="3.30.70.270">
    <property type="match status" value="1"/>
</dbReference>
<dbReference type="NCBIfam" id="TIGR00254">
    <property type="entry name" value="GGDEF"/>
    <property type="match status" value="1"/>
</dbReference>
<sequence length="432" mass="46043">MDIASLLFAALALLLGVGLGRWRRPRPTHPELRAVPLAERNSPGAALALFDLDGLTGVNDQHDFDTGDRLLHAVGDVLRRGLPPGAALERLESGRLLIWAPDTDLDTAVGMAERLRSLASLVQVAGLDGTVARTLSVGVVATATDESRARSILRADMALANAKRAGGNQTGAVRAAAAPSIMPSQDVIADAIHTRALEYHVQPIARLSDRRAVGVESLLRWNRPDGVVLGPGGFIDTLNRLPEAGVDLLPGVAIDAAEHFVRRPKPIYTTFNVTGAILDGKDSPAGRWLTQILDKLPAEHLVLEIVETAVIVAPDRAHALIEELRARGVRIALDDFGTGLSNLERLCSYPVDILKVDRYFVAGLGTTGREEATLTAMVALAKGMNLDLIAEGIETEAQTQALIDLGVHYGQGYHLGRPAPAADWSARMNTPA</sequence>
<dbReference type="InterPro" id="IPR050706">
    <property type="entry name" value="Cyclic-di-GMP_PDE-like"/>
</dbReference>
<evidence type="ECO:0000313" key="4">
    <source>
        <dbReference type="Proteomes" id="UP000049222"/>
    </source>
</evidence>
<dbReference type="InterPro" id="IPR001633">
    <property type="entry name" value="EAL_dom"/>
</dbReference>
<protein>
    <submittedName>
        <fullName evidence="3">Bacteriophytochrome cph2</fullName>
    </submittedName>
</protein>
<dbReference type="Proteomes" id="UP000049222">
    <property type="component" value="Unassembled WGS sequence"/>
</dbReference>
<dbReference type="Gene3D" id="3.20.20.450">
    <property type="entry name" value="EAL domain"/>
    <property type="match status" value="1"/>
</dbReference>
<evidence type="ECO:0000259" key="2">
    <source>
        <dbReference type="PROSITE" id="PS50887"/>
    </source>
</evidence>
<dbReference type="Pfam" id="PF00563">
    <property type="entry name" value="EAL"/>
    <property type="match status" value="1"/>
</dbReference>
<accession>A0A0M6YKK6</accession>
<dbReference type="EMBL" id="CXSU01000011">
    <property type="protein sequence ID" value="CTQ49797.1"/>
    <property type="molecule type" value="Genomic_DNA"/>
</dbReference>
<feature type="domain" description="GGDEF" evidence="2">
    <location>
        <begin position="43"/>
        <end position="175"/>
    </location>
</feature>
<dbReference type="SMART" id="SM00052">
    <property type="entry name" value="EAL"/>
    <property type="match status" value="1"/>
</dbReference>
<dbReference type="PROSITE" id="PS50883">
    <property type="entry name" value="EAL"/>
    <property type="match status" value="1"/>
</dbReference>
<dbReference type="PANTHER" id="PTHR33121">
    <property type="entry name" value="CYCLIC DI-GMP PHOSPHODIESTERASE PDEF"/>
    <property type="match status" value="1"/>
</dbReference>
<evidence type="ECO:0000313" key="3">
    <source>
        <dbReference type="EMBL" id="CTQ49797.1"/>
    </source>
</evidence>
<feature type="domain" description="EAL" evidence="1">
    <location>
        <begin position="181"/>
        <end position="432"/>
    </location>
</feature>
<dbReference type="CDD" id="cd01948">
    <property type="entry name" value="EAL"/>
    <property type="match status" value="1"/>
</dbReference>
<proteinExistence type="predicted"/>
<dbReference type="InterPro" id="IPR043128">
    <property type="entry name" value="Rev_trsase/Diguanyl_cyclase"/>
</dbReference>
<gene>
    <name evidence="3" type="primary">cph2_1</name>
    <name evidence="3" type="ORF">JDO7802_01814</name>
</gene>
<dbReference type="SMART" id="SM00267">
    <property type="entry name" value="GGDEF"/>
    <property type="match status" value="1"/>
</dbReference>
<dbReference type="Pfam" id="PF00990">
    <property type="entry name" value="GGDEF"/>
    <property type="match status" value="1"/>
</dbReference>
<dbReference type="RefSeq" id="WP_055084650.1">
    <property type="nucleotide sequence ID" value="NZ_CXSU01000011.1"/>
</dbReference>
<evidence type="ECO:0000259" key="1">
    <source>
        <dbReference type="PROSITE" id="PS50883"/>
    </source>
</evidence>
<dbReference type="InterPro" id="IPR029787">
    <property type="entry name" value="Nucleotide_cyclase"/>
</dbReference>
<dbReference type="SUPFAM" id="SSF55073">
    <property type="entry name" value="Nucleotide cyclase"/>
    <property type="match status" value="1"/>
</dbReference>
<keyword evidence="4" id="KW-1185">Reference proteome</keyword>
<dbReference type="PROSITE" id="PS50887">
    <property type="entry name" value="GGDEF"/>
    <property type="match status" value="1"/>
</dbReference>
<dbReference type="PANTHER" id="PTHR33121:SF79">
    <property type="entry name" value="CYCLIC DI-GMP PHOSPHODIESTERASE PDED-RELATED"/>
    <property type="match status" value="1"/>
</dbReference>
<name>A0A0M6YKK6_9RHOB</name>
<dbReference type="STRING" id="420998.JDO7802_01814"/>
<dbReference type="AlphaFoldDB" id="A0A0M6YKK6"/>
<organism evidence="3 4">
    <name type="scientific">Jannaschia donghaensis</name>
    <dbReference type="NCBI Taxonomy" id="420998"/>
    <lineage>
        <taxon>Bacteria</taxon>
        <taxon>Pseudomonadati</taxon>
        <taxon>Pseudomonadota</taxon>
        <taxon>Alphaproteobacteria</taxon>
        <taxon>Rhodobacterales</taxon>
        <taxon>Roseobacteraceae</taxon>
        <taxon>Jannaschia</taxon>
    </lineage>
</organism>
<dbReference type="InterPro" id="IPR000160">
    <property type="entry name" value="GGDEF_dom"/>
</dbReference>
<reference evidence="3 4" key="1">
    <citation type="submission" date="2015-07" db="EMBL/GenBank/DDBJ databases">
        <authorList>
            <person name="Noorani M."/>
        </authorList>
    </citation>
    <scope>NUCLEOTIDE SEQUENCE [LARGE SCALE GENOMIC DNA]</scope>
    <source>
        <strain evidence="3 4">CECT 7802</strain>
    </source>
</reference>
<dbReference type="CDD" id="cd01949">
    <property type="entry name" value="GGDEF"/>
    <property type="match status" value="1"/>
</dbReference>